<dbReference type="EMBL" id="CP015519">
    <property type="protein sequence ID" value="APG28413.1"/>
    <property type="molecule type" value="Genomic_DNA"/>
</dbReference>
<proteinExistence type="predicted"/>
<evidence type="ECO:0000256" key="3">
    <source>
        <dbReference type="ARBA" id="ARBA00022840"/>
    </source>
</evidence>
<keyword evidence="2" id="KW-0547">Nucleotide-binding</keyword>
<evidence type="ECO:0000259" key="4">
    <source>
        <dbReference type="PROSITE" id="PS50893"/>
    </source>
</evidence>
<dbReference type="CDD" id="cd03214">
    <property type="entry name" value="ABC_Iron-Siderophores_B12_Hemin"/>
    <property type="match status" value="1"/>
</dbReference>
<evidence type="ECO:0000256" key="1">
    <source>
        <dbReference type="ARBA" id="ARBA00022448"/>
    </source>
</evidence>
<dbReference type="SUPFAM" id="SSF52540">
    <property type="entry name" value="P-loop containing nucleoside triphosphate hydrolases"/>
    <property type="match status" value="1"/>
</dbReference>
<protein>
    <submittedName>
        <fullName evidence="5">ABC transporter</fullName>
    </submittedName>
</protein>
<keyword evidence="1" id="KW-0813">Transport</keyword>
<dbReference type="Pfam" id="PF00005">
    <property type="entry name" value="ABC_tran"/>
    <property type="match status" value="1"/>
</dbReference>
<keyword evidence="6" id="KW-1185">Reference proteome</keyword>
<dbReference type="GO" id="GO:0005524">
    <property type="term" value="F:ATP binding"/>
    <property type="evidence" value="ECO:0007669"/>
    <property type="project" value="UniProtKB-KW"/>
</dbReference>
<dbReference type="OrthoDB" id="9809450at2"/>
<dbReference type="PANTHER" id="PTHR42794:SF2">
    <property type="entry name" value="ABC TRANSPORTER ATP-BINDING PROTEIN"/>
    <property type="match status" value="1"/>
</dbReference>
<dbReference type="InterPro" id="IPR027417">
    <property type="entry name" value="P-loop_NTPase"/>
</dbReference>
<dbReference type="Proteomes" id="UP000182517">
    <property type="component" value="Chromosome"/>
</dbReference>
<sequence>MNHPPLLKIENLHFAIGRQPILRDICAGFAAGGIHGIIGPNGSGKSTLLKNLCRIWQPQTGRVLIDGQDYQRIGRKALSRLVTLVQQDTRVDFSISVTDFIAMGRHPHLQRLQGLRQRDLDIVEDALQLTETVELRDRWVNELSGGEGQLVNIARALATEAPLILLDEPTSALDIRHKLDIMKLLTALRNGGKTILISIHDLELARRYCDTITMLDQGGVYFHGPTLEAFAQERIKEVFHVDVEEMPSDRGVSLLFY</sequence>
<accession>A0A1L3GR72</accession>
<dbReference type="SMART" id="SM00382">
    <property type="entry name" value="AAA"/>
    <property type="match status" value="1"/>
</dbReference>
<reference evidence="5 6" key="1">
    <citation type="journal article" date="2017" name="Genome Announc.">
        <title>Complete Genome Sequences of Two Acetylene-Fermenting Pelobacter acetylenicus Strains.</title>
        <authorList>
            <person name="Sutton J.M."/>
            <person name="Baesman S.M."/>
            <person name="Fierst J.L."/>
            <person name="Poret-Peterson A.T."/>
            <person name="Oremland R.S."/>
            <person name="Dunlap D.S."/>
            <person name="Akob D.M."/>
        </authorList>
    </citation>
    <scope>NUCLEOTIDE SEQUENCE [LARGE SCALE GENOMIC DNA]</scope>
    <source>
        <strain evidence="5 6">SFB93</strain>
    </source>
</reference>
<evidence type="ECO:0000313" key="6">
    <source>
        <dbReference type="Proteomes" id="UP000182517"/>
    </source>
</evidence>
<dbReference type="Gene3D" id="3.40.50.300">
    <property type="entry name" value="P-loop containing nucleotide triphosphate hydrolases"/>
    <property type="match status" value="1"/>
</dbReference>
<feature type="domain" description="ABC transporter" evidence="4">
    <location>
        <begin position="7"/>
        <end position="242"/>
    </location>
</feature>
<dbReference type="InterPro" id="IPR003439">
    <property type="entry name" value="ABC_transporter-like_ATP-bd"/>
</dbReference>
<dbReference type="PROSITE" id="PS50893">
    <property type="entry name" value="ABC_TRANSPORTER_2"/>
    <property type="match status" value="1"/>
</dbReference>
<dbReference type="GO" id="GO:0016887">
    <property type="term" value="F:ATP hydrolysis activity"/>
    <property type="evidence" value="ECO:0007669"/>
    <property type="project" value="InterPro"/>
</dbReference>
<evidence type="ECO:0000313" key="5">
    <source>
        <dbReference type="EMBL" id="APG28413.1"/>
    </source>
</evidence>
<dbReference type="STRING" id="1842532.A7E78_11470"/>
<dbReference type="FunFam" id="3.40.50.300:FF:000134">
    <property type="entry name" value="Iron-enterobactin ABC transporter ATP-binding protein"/>
    <property type="match status" value="1"/>
</dbReference>
<keyword evidence="3" id="KW-0067">ATP-binding</keyword>
<evidence type="ECO:0000256" key="2">
    <source>
        <dbReference type="ARBA" id="ARBA00022741"/>
    </source>
</evidence>
<dbReference type="KEGG" id="pef:A7E78_11470"/>
<dbReference type="AlphaFoldDB" id="A0A1L3GR72"/>
<name>A0A1L3GR72_9BACT</name>
<organism evidence="5 6">
    <name type="scientific">Syntrophotalea acetylenivorans</name>
    <dbReference type="NCBI Taxonomy" id="1842532"/>
    <lineage>
        <taxon>Bacteria</taxon>
        <taxon>Pseudomonadati</taxon>
        <taxon>Thermodesulfobacteriota</taxon>
        <taxon>Desulfuromonadia</taxon>
        <taxon>Desulfuromonadales</taxon>
        <taxon>Syntrophotaleaceae</taxon>
        <taxon>Syntrophotalea</taxon>
    </lineage>
</organism>
<dbReference type="InterPro" id="IPR003593">
    <property type="entry name" value="AAA+_ATPase"/>
</dbReference>
<dbReference type="PANTHER" id="PTHR42794">
    <property type="entry name" value="HEMIN IMPORT ATP-BINDING PROTEIN HMUV"/>
    <property type="match status" value="1"/>
</dbReference>
<gene>
    <name evidence="5" type="ORF">A7E78_11470</name>
</gene>